<dbReference type="Proteomes" id="UP000577891">
    <property type="component" value="Unassembled WGS sequence"/>
</dbReference>
<keyword evidence="3" id="KW-1185">Reference proteome</keyword>
<name>A0A7W4J107_9PROT</name>
<sequence>MMAPRPKYEIRVAYLANFFFSWNGLFYISAITSVFVVLSLLAGGAFHANSYVMSFLGGLPSVAMNIPVSIRCGYNLDILTRQTIIRSFRTRDFISMPTADSSILLRRPKNRLRDWDERFLQIRDDTHETTLSCQMRDLFTIRRFLETSSKCQAEQDQNRPP</sequence>
<gene>
    <name evidence="2" type="ORF">HLH35_11560</name>
</gene>
<keyword evidence="1" id="KW-0812">Transmembrane</keyword>
<feature type="transmembrane region" description="Helical" evidence="1">
    <location>
        <begin position="48"/>
        <end position="68"/>
    </location>
</feature>
<accession>A0A7W4J107</accession>
<dbReference type="RefSeq" id="WP_182979278.1">
    <property type="nucleotide sequence ID" value="NZ_BAABGB010000019.1"/>
</dbReference>
<reference evidence="2 3" key="1">
    <citation type="submission" date="2020-04" db="EMBL/GenBank/DDBJ databases">
        <title>Description of novel Gluconacetobacter.</title>
        <authorList>
            <person name="Sombolestani A."/>
        </authorList>
    </citation>
    <scope>NUCLEOTIDE SEQUENCE [LARGE SCALE GENOMIC DNA]</scope>
    <source>
        <strain evidence="2 3">LMG 27724</strain>
    </source>
</reference>
<protein>
    <submittedName>
        <fullName evidence="2">Uncharacterized protein</fullName>
    </submittedName>
</protein>
<organism evidence="2 3">
    <name type="scientific">Gluconacetobacter asukensis</name>
    <dbReference type="NCBI Taxonomy" id="1017181"/>
    <lineage>
        <taxon>Bacteria</taxon>
        <taxon>Pseudomonadati</taxon>
        <taxon>Pseudomonadota</taxon>
        <taxon>Alphaproteobacteria</taxon>
        <taxon>Acetobacterales</taxon>
        <taxon>Acetobacteraceae</taxon>
        <taxon>Gluconacetobacter</taxon>
    </lineage>
</organism>
<evidence type="ECO:0000256" key="1">
    <source>
        <dbReference type="SAM" id="Phobius"/>
    </source>
</evidence>
<evidence type="ECO:0000313" key="2">
    <source>
        <dbReference type="EMBL" id="MBB2172745.1"/>
    </source>
</evidence>
<keyword evidence="1" id="KW-1133">Transmembrane helix</keyword>
<feature type="transmembrane region" description="Helical" evidence="1">
    <location>
        <begin position="12"/>
        <end position="42"/>
    </location>
</feature>
<comment type="caution">
    <text evidence="2">The sequence shown here is derived from an EMBL/GenBank/DDBJ whole genome shotgun (WGS) entry which is preliminary data.</text>
</comment>
<evidence type="ECO:0000313" key="3">
    <source>
        <dbReference type="Proteomes" id="UP000577891"/>
    </source>
</evidence>
<dbReference type="EMBL" id="JABEQE010000009">
    <property type="protein sequence ID" value="MBB2172745.1"/>
    <property type="molecule type" value="Genomic_DNA"/>
</dbReference>
<keyword evidence="1" id="KW-0472">Membrane</keyword>
<dbReference type="AlphaFoldDB" id="A0A7W4J107"/>
<proteinExistence type="predicted"/>